<dbReference type="Gene3D" id="2.40.110.10">
    <property type="entry name" value="Butyryl-CoA Dehydrogenase, subunit A, domain 2"/>
    <property type="match status" value="1"/>
</dbReference>
<feature type="domain" description="Acyl-CoA dehydrogenase/oxidase N-terminal" evidence="9">
    <location>
        <begin position="10"/>
        <end position="84"/>
    </location>
</feature>
<dbReference type="STRING" id="690566.Sphch_2111"/>
<comment type="cofactor">
    <cofactor evidence="1 6">
        <name>FAD</name>
        <dbReference type="ChEBI" id="CHEBI:57692"/>
    </cofactor>
</comment>
<dbReference type="Pfam" id="PF02770">
    <property type="entry name" value="Acyl-CoA_dh_M"/>
    <property type="match status" value="1"/>
</dbReference>
<dbReference type="InterPro" id="IPR009075">
    <property type="entry name" value="AcylCo_DH/oxidase_C"/>
</dbReference>
<dbReference type="Gene3D" id="1.10.540.10">
    <property type="entry name" value="Acyl-CoA dehydrogenase/oxidase, N-terminal domain"/>
    <property type="match status" value="1"/>
</dbReference>
<keyword evidence="5 6" id="KW-0560">Oxidoreductase</keyword>
<accession>F6EW88</accession>
<evidence type="ECO:0000256" key="2">
    <source>
        <dbReference type="ARBA" id="ARBA00009347"/>
    </source>
</evidence>
<dbReference type="SUPFAM" id="SSF56645">
    <property type="entry name" value="Acyl-CoA dehydrogenase NM domain-like"/>
    <property type="match status" value="1"/>
</dbReference>
<evidence type="ECO:0000313" key="11">
    <source>
        <dbReference type="Proteomes" id="UP000007150"/>
    </source>
</evidence>
<comment type="similarity">
    <text evidence="2 6">Belongs to the acyl-CoA dehydrogenase family.</text>
</comment>
<organism evidence="10 11">
    <name type="scientific">Sphingobium chlorophenolicum L-1</name>
    <dbReference type="NCBI Taxonomy" id="690566"/>
    <lineage>
        <taxon>Bacteria</taxon>
        <taxon>Pseudomonadati</taxon>
        <taxon>Pseudomonadota</taxon>
        <taxon>Alphaproteobacteria</taxon>
        <taxon>Sphingomonadales</taxon>
        <taxon>Sphingomonadaceae</taxon>
        <taxon>Sphingobium</taxon>
    </lineage>
</organism>
<dbReference type="GO" id="GO:0003995">
    <property type="term" value="F:acyl-CoA dehydrogenase activity"/>
    <property type="evidence" value="ECO:0007669"/>
    <property type="project" value="TreeGrafter"/>
</dbReference>
<dbReference type="InterPro" id="IPR009100">
    <property type="entry name" value="AcylCoA_DH/oxidase_NM_dom_sf"/>
</dbReference>
<keyword evidence="11" id="KW-1185">Reference proteome</keyword>
<evidence type="ECO:0000259" key="8">
    <source>
        <dbReference type="Pfam" id="PF02770"/>
    </source>
</evidence>
<keyword evidence="3 6" id="KW-0285">Flavoprotein</keyword>
<dbReference type="AlphaFoldDB" id="F6EW88"/>
<dbReference type="KEGG" id="sch:Sphch_2111"/>
<dbReference type="InterPro" id="IPR006091">
    <property type="entry name" value="Acyl-CoA_Oxase/DH_mid-dom"/>
</dbReference>
<name>F6EW88_SPHCR</name>
<dbReference type="Proteomes" id="UP000007150">
    <property type="component" value="Chromosome 1"/>
</dbReference>
<dbReference type="CDD" id="cd00567">
    <property type="entry name" value="ACAD"/>
    <property type="match status" value="1"/>
</dbReference>
<gene>
    <name evidence="10" type="ORF">Sphch_2111</name>
</gene>
<keyword evidence="4 6" id="KW-0274">FAD</keyword>
<dbReference type="EMBL" id="CP002798">
    <property type="protein sequence ID" value="AEG49782.1"/>
    <property type="molecule type" value="Genomic_DNA"/>
</dbReference>
<dbReference type="InterPro" id="IPR037069">
    <property type="entry name" value="AcylCoA_DH/ox_N_sf"/>
</dbReference>
<dbReference type="GO" id="GO:0050660">
    <property type="term" value="F:flavin adenine dinucleotide binding"/>
    <property type="evidence" value="ECO:0007669"/>
    <property type="project" value="InterPro"/>
</dbReference>
<dbReference type="PANTHER" id="PTHR43884">
    <property type="entry name" value="ACYL-COA DEHYDROGENASE"/>
    <property type="match status" value="1"/>
</dbReference>
<protein>
    <submittedName>
        <fullName evidence="10">Acyl-CoA dehydrogenase domain-containing protein</fullName>
    </submittedName>
</protein>
<evidence type="ECO:0000259" key="7">
    <source>
        <dbReference type="Pfam" id="PF00441"/>
    </source>
</evidence>
<dbReference type="RefSeq" id="WP_013848026.1">
    <property type="nucleotide sequence ID" value="NC_015593.1"/>
</dbReference>
<dbReference type="HOGENOM" id="CLU_018204_5_2_5"/>
<sequence>MDFSHPHHRQLMADNLGRYLSQHYPIEERHRISQSVAGRSPQHWAALAEMGMIGALFAERDGGFGGDAFDIAVVFEQLGRALVVEPFLGTLLAGTAVALAGGHDERLGEVIAGNTIISFAADESMSRFDHAAISTQANSRDGAWTVTGAKAVVSHLEASDLIVVSARTCVSPGDERIGLFLVASDAVGVTIRGYPLIDGGRAGELTLNDAPAIALANDGLAILELATARGILALCWEAIGIMDRLKHDTLEYLRTRRQFGAPIGKFQALQHRMATVSLEIEQARSSAINAAVAFGDDRVCRERAISAAKFTIGRIGTLVAEEAIQMHGGIGMTWELPLSHYAKRLIMIGHQLGDEDHHLERFMKLRAAAPA</sequence>
<evidence type="ECO:0000259" key="9">
    <source>
        <dbReference type="Pfam" id="PF02771"/>
    </source>
</evidence>
<evidence type="ECO:0000256" key="4">
    <source>
        <dbReference type="ARBA" id="ARBA00022827"/>
    </source>
</evidence>
<feature type="domain" description="Acyl-CoA oxidase/dehydrogenase middle" evidence="8">
    <location>
        <begin position="119"/>
        <end position="207"/>
    </location>
</feature>
<dbReference type="InterPro" id="IPR036250">
    <property type="entry name" value="AcylCo_DH-like_C"/>
</dbReference>
<dbReference type="SUPFAM" id="SSF47203">
    <property type="entry name" value="Acyl-CoA dehydrogenase C-terminal domain-like"/>
    <property type="match status" value="1"/>
</dbReference>
<reference evidence="10 11" key="1">
    <citation type="submission" date="2011-05" db="EMBL/GenBank/DDBJ databases">
        <title>Complete sequence of chromosome 1 of Sphingobium chlorophenolicum L-1.</title>
        <authorList>
            <consortium name="US DOE Joint Genome Institute"/>
            <person name="Lucas S."/>
            <person name="Han J."/>
            <person name="Lapidus A."/>
            <person name="Cheng J.-F."/>
            <person name="Goodwin L."/>
            <person name="Pitluck S."/>
            <person name="Peters L."/>
            <person name="Daligault H."/>
            <person name="Han C."/>
            <person name="Tapia R."/>
            <person name="Land M."/>
            <person name="Hauser L."/>
            <person name="Kyrpides N."/>
            <person name="Ivanova N."/>
            <person name="Pagani I."/>
            <person name="Turner P."/>
            <person name="Copley S."/>
            <person name="Woyke T."/>
        </authorList>
    </citation>
    <scope>NUCLEOTIDE SEQUENCE [LARGE SCALE GENOMIC DNA]</scope>
    <source>
        <strain evidence="10 11">L-1</strain>
    </source>
</reference>
<dbReference type="InterPro" id="IPR046373">
    <property type="entry name" value="Acyl-CoA_Oxase/DH_mid-dom_sf"/>
</dbReference>
<dbReference type="Gene3D" id="1.20.140.10">
    <property type="entry name" value="Butyryl-CoA Dehydrogenase, subunit A, domain 3"/>
    <property type="match status" value="1"/>
</dbReference>
<proteinExistence type="inferred from homology"/>
<dbReference type="Pfam" id="PF00441">
    <property type="entry name" value="Acyl-CoA_dh_1"/>
    <property type="match status" value="1"/>
</dbReference>
<dbReference type="InterPro" id="IPR013786">
    <property type="entry name" value="AcylCoA_DH/ox_N"/>
</dbReference>
<dbReference type="Pfam" id="PF02771">
    <property type="entry name" value="Acyl-CoA_dh_N"/>
    <property type="match status" value="1"/>
</dbReference>
<evidence type="ECO:0000256" key="1">
    <source>
        <dbReference type="ARBA" id="ARBA00001974"/>
    </source>
</evidence>
<feature type="domain" description="Acyl-CoA dehydrogenase/oxidase C-terminal" evidence="7">
    <location>
        <begin position="217"/>
        <end position="343"/>
    </location>
</feature>
<evidence type="ECO:0000256" key="5">
    <source>
        <dbReference type="ARBA" id="ARBA00023002"/>
    </source>
</evidence>
<evidence type="ECO:0000313" key="10">
    <source>
        <dbReference type="EMBL" id="AEG49782.1"/>
    </source>
</evidence>
<evidence type="ECO:0000256" key="3">
    <source>
        <dbReference type="ARBA" id="ARBA00022630"/>
    </source>
</evidence>
<evidence type="ECO:0000256" key="6">
    <source>
        <dbReference type="RuleBase" id="RU362125"/>
    </source>
</evidence>
<dbReference type="PANTHER" id="PTHR43884:SF20">
    <property type="entry name" value="ACYL-COA DEHYDROGENASE FADE28"/>
    <property type="match status" value="1"/>
</dbReference>